<dbReference type="Pfam" id="PF03635">
    <property type="entry name" value="Vps35"/>
    <property type="match status" value="1"/>
</dbReference>
<keyword evidence="8" id="KW-1185">Reference proteome</keyword>
<evidence type="ECO:0000256" key="1">
    <source>
        <dbReference type="ARBA" id="ARBA00004170"/>
    </source>
</evidence>
<dbReference type="GeneID" id="14906590"/>
<dbReference type="OMA" id="YERVQFC"/>
<dbReference type="InParanoid" id="G0QWD2"/>
<dbReference type="RefSeq" id="XP_004032066.1">
    <property type="nucleotide sequence ID" value="XM_004032018.1"/>
</dbReference>
<organism evidence="7 8">
    <name type="scientific">Ichthyophthirius multifiliis</name>
    <name type="common">White spot disease agent</name>
    <name type="synonym">Ich</name>
    <dbReference type="NCBI Taxonomy" id="5932"/>
    <lineage>
        <taxon>Eukaryota</taxon>
        <taxon>Sar</taxon>
        <taxon>Alveolata</taxon>
        <taxon>Ciliophora</taxon>
        <taxon>Intramacronucleata</taxon>
        <taxon>Oligohymenophorea</taxon>
        <taxon>Hymenostomatida</taxon>
        <taxon>Ophryoglenina</taxon>
        <taxon>Ichthyophthirius</taxon>
    </lineage>
</organism>
<evidence type="ECO:0000256" key="5">
    <source>
        <dbReference type="ARBA" id="ARBA00023136"/>
    </source>
</evidence>
<evidence type="ECO:0000256" key="3">
    <source>
        <dbReference type="ARBA" id="ARBA00022448"/>
    </source>
</evidence>
<accession>G0QWD2</accession>
<dbReference type="GO" id="GO:0030906">
    <property type="term" value="C:retromer, cargo-selective complex"/>
    <property type="evidence" value="ECO:0007669"/>
    <property type="project" value="InterPro"/>
</dbReference>
<protein>
    <recommendedName>
        <fullName evidence="6">Vacuolar protein sorting-associated protein 35</fullName>
    </recommendedName>
</protein>
<evidence type="ECO:0000256" key="2">
    <source>
        <dbReference type="ARBA" id="ARBA00006536"/>
    </source>
</evidence>
<proteinExistence type="inferred from homology"/>
<comment type="similarity">
    <text evidence="2 6">Belongs to the VPS35 family.</text>
</comment>
<dbReference type="STRING" id="857967.G0QWD2"/>
<reference evidence="7 8" key="1">
    <citation type="submission" date="2011-07" db="EMBL/GenBank/DDBJ databases">
        <authorList>
            <person name="Coyne R."/>
            <person name="Brami D."/>
            <person name="Johnson J."/>
            <person name="Hostetler J."/>
            <person name="Hannick L."/>
            <person name="Clark T."/>
            <person name="Cassidy-Hanley D."/>
            <person name="Inman J."/>
        </authorList>
    </citation>
    <scope>NUCLEOTIDE SEQUENCE [LARGE SCALE GENOMIC DNA]</scope>
    <source>
        <strain evidence="7 8">G5</strain>
    </source>
</reference>
<evidence type="ECO:0000256" key="6">
    <source>
        <dbReference type="PIRNR" id="PIRNR009375"/>
    </source>
</evidence>
<gene>
    <name evidence="7" type="ORF">IMG5_131050</name>
</gene>
<dbReference type="InterPro" id="IPR042491">
    <property type="entry name" value="Vps35_C"/>
</dbReference>
<evidence type="ECO:0000313" key="7">
    <source>
        <dbReference type="EMBL" id="EGR30479.1"/>
    </source>
</evidence>
<dbReference type="GO" id="GO:0005829">
    <property type="term" value="C:cytosol"/>
    <property type="evidence" value="ECO:0007669"/>
    <property type="project" value="GOC"/>
</dbReference>
<evidence type="ECO:0000256" key="4">
    <source>
        <dbReference type="ARBA" id="ARBA00022927"/>
    </source>
</evidence>
<dbReference type="eggNOG" id="KOG1107">
    <property type="taxonomic scope" value="Eukaryota"/>
</dbReference>
<dbReference type="GO" id="GO:0005770">
    <property type="term" value="C:late endosome"/>
    <property type="evidence" value="ECO:0007669"/>
    <property type="project" value="TreeGrafter"/>
</dbReference>
<dbReference type="PANTHER" id="PTHR11099:SF0">
    <property type="entry name" value="VACUOLAR PROTEIN SORTING-ASSOCIATED PROTEIN 35"/>
    <property type="match status" value="1"/>
</dbReference>
<name>G0QWD2_ICHMU</name>
<dbReference type="EMBL" id="GL983988">
    <property type="protein sequence ID" value="EGR30479.1"/>
    <property type="molecule type" value="Genomic_DNA"/>
</dbReference>
<dbReference type="GO" id="GO:0042147">
    <property type="term" value="P:retrograde transport, endosome to Golgi"/>
    <property type="evidence" value="ECO:0007669"/>
    <property type="project" value="InterPro"/>
</dbReference>
<comment type="function">
    <text evidence="6">Plays a role in vesicular protein sorting.</text>
</comment>
<keyword evidence="5" id="KW-0472">Membrane</keyword>
<dbReference type="Proteomes" id="UP000008983">
    <property type="component" value="Unassembled WGS sequence"/>
</dbReference>
<dbReference type="Gene3D" id="1.25.40.660">
    <property type="entry name" value="Vacuolar protein sorting-associated protein 35, helical subcomplex Vps35-C"/>
    <property type="match status" value="1"/>
</dbReference>
<dbReference type="PIRSF" id="PIRSF009375">
    <property type="entry name" value="Retromer_Vps35"/>
    <property type="match status" value="1"/>
</dbReference>
<dbReference type="PANTHER" id="PTHR11099">
    <property type="entry name" value="VACUOLAR SORTING PROTEIN 35"/>
    <property type="match status" value="1"/>
</dbReference>
<dbReference type="AlphaFoldDB" id="G0QWD2"/>
<sequence length="751" mass="88512">MEDVEQEKFLDQARQKVKEQSYFMKKGLEQVNLKEGLRHSAIMLEELGVKDHQSLNPKNYYILFMQIFDELRLLEQYFKEDYRRGRKMIYLYEQVQHCKKLIPRLYLLITVGSVYIQTHEVGAKEILMDLLEMIKAVQHPTRGLFLRYYFLKMCKDRLPDKDSEYCGDGGDIHDCINVITRNLGEMNKLWIRMSGKSKGKPKREQERIDLKLTVGENLHRLSSLEGVNLELYKSTVLPKLIEIVTSTKDAISQQFLVDCIIQCFPDEYHLQTLQDMLQVCTNQLDVKVDTKTIFINLMDRLAEYAIRYEEVQSTFYSDNNIYVMFKNNIDSMVEKSQNTEFKKVLDLMAAFLKFSLKCYKSNSNYVNQILKTCAIICERQQEQDFQDDCLKNIVKFLTMPLETMSLFILTMDEYPNLMKYLPFSKRRQVAIKISQAVVNSKKHISDINLANQLILFINPLLESCKDYEEVEQYEFEQEQNLVSRMVHLVLGENAIDYLKILQLFLNKFKQGGIKRQKYTYPAIMFALAKYTHYVYDSGFVDEQINFQTIFQTMKILIDALVSENPTFAMKLYLQFLSIINQFDQQKSVIFYFILYMHINYIYKKLDEFTYEIASQILTIFQDELSDADIKLQALQIIIGTLSNITCLGDENYDTLATNTTQYSSKLLKKQDQVISILNCAHLFFNDQIVKQNILMKCFQKSIKIAATLLKASPKNIGVYLYILNRFFVFWNHFEVYIIQYFYNLQIFQGQI</sequence>
<keyword evidence="4 6" id="KW-0653">Protein transport</keyword>
<dbReference type="InterPro" id="IPR005378">
    <property type="entry name" value="Vps35"/>
</dbReference>
<keyword evidence="3 6" id="KW-0813">Transport</keyword>
<dbReference type="OrthoDB" id="308183at2759"/>
<dbReference type="FunCoup" id="G0QWD2">
    <property type="interactions" value="585"/>
</dbReference>
<evidence type="ECO:0000313" key="8">
    <source>
        <dbReference type="Proteomes" id="UP000008983"/>
    </source>
</evidence>
<comment type="subcellular location">
    <subcellularLocation>
        <location evidence="1">Membrane</location>
        <topology evidence="1">Peripheral membrane protein</topology>
    </subcellularLocation>
</comment>
<dbReference type="GO" id="GO:0006886">
    <property type="term" value="P:intracellular protein transport"/>
    <property type="evidence" value="ECO:0007669"/>
    <property type="project" value="TreeGrafter"/>
</dbReference>